<evidence type="ECO:0000313" key="2">
    <source>
        <dbReference type="EMBL" id="KAK2163288.1"/>
    </source>
</evidence>
<feature type="compositionally biased region" description="Basic and acidic residues" evidence="1">
    <location>
        <begin position="64"/>
        <end position="78"/>
    </location>
</feature>
<proteinExistence type="predicted"/>
<dbReference type="AlphaFoldDB" id="A0AAD9K3C0"/>
<dbReference type="EMBL" id="JAODUP010000082">
    <property type="protein sequence ID" value="KAK2163288.1"/>
    <property type="molecule type" value="Genomic_DNA"/>
</dbReference>
<feature type="compositionally biased region" description="Basic residues" evidence="1">
    <location>
        <begin position="85"/>
        <end position="94"/>
    </location>
</feature>
<organism evidence="2 3">
    <name type="scientific">Paralvinella palmiformis</name>
    <dbReference type="NCBI Taxonomy" id="53620"/>
    <lineage>
        <taxon>Eukaryota</taxon>
        <taxon>Metazoa</taxon>
        <taxon>Spiralia</taxon>
        <taxon>Lophotrochozoa</taxon>
        <taxon>Annelida</taxon>
        <taxon>Polychaeta</taxon>
        <taxon>Sedentaria</taxon>
        <taxon>Canalipalpata</taxon>
        <taxon>Terebellida</taxon>
        <taxon>Terebelliformia</taxon>
        <taxon>Alvinellidae</taxon>
        <taxon>Paralvinella</taxon>
    </lineage>
</organism>
<comment type="caution">
    <text evidence="2">The sequence shown here is derived from an EMBL/GenBank/DDBJ whole genome shotgun (WGS) entry which is preliminary data.</text>
</comment>
<accession>A0AAD9K3C0</accession>
<dbReference type="Proteomes" id="UP001208570">
    <property type="component" value="Unassembled WGS sequence"/>
</dbReference>
<protein>
    <submittedName>
        <fullName evidence="2">Uncharacterized protein</fullName>
    </submittedName>
</protein>
<evidence type="ECO:0000256" key="1">
    <source>
        <dbReference type="SAM" id="MobiDB-lite"/>
    </source>
</evidence>
<feature type="region of interest" description="Disordered" evidence="1">
    <location>
        <begin position="1"/>
        <end position="107"/>
    </location>
</feature>
<keyword evidence="3" id="KW-1185">Reference proteome</keyword>
<reference evidence="2" key="1">
    <citation type="journal article" date="2023" name="Mol. Biol. Evol.">
        <title>Third-Generation Sequencing Reveals the Adaptive Role of the Epigenome in Three Deep-Sea Polychaetes.</title>
        <authorList>
            <person name="Perez M."/>
            <person name="Aroh O."/>
            <person name="Sun Y."/>
            <person name="Lan Y."/>
            <person name="Juniper S.K."/>
            <person name="Young C.R."/>
            <person name="Angers B."/>
            <person name="Qian P.Y."/>
        </authorList>
    </citation>
    <scope>NUCLEOTIDE SEQUENCE</scope>
    <source>
        <strain evidence="2">P08H-3</strain>
    </source>
</reference>
<name>A0AAD9K3C0_9ANNE</name>
<evidence type="ECO:0000313" key="3">
    <source>
        <dbReference type="Proteomes" id="UP001208570"/>
    </source>
</evidence>
<sequence>MSKDDQKKKKPGFMQRLFSSKKLSVDEESPSGGRKNKKLQRMHTVDPASLSKALAAETKPTMTVKDDLAAANGKRAEPKVAGAKAKPKPKSKSRLNREGSAKARRKKKKKINEKIAIDVTKGLTFPCTPEVILEYHKRKPFLKPNEEWLMVELNEFECLVDSMNIIKIIAKHSKFFEVEPDELWEEFFEWVDDVPAYDEVINYDIWQEFRDKKYPM</sequence>
<gene>
    <name evidence="2" type="ORF">LSH36_82g02004</name>
</gene>